<dbReference type="GO" id="GO:0004714">
    <property type="term" value="F:transmembrane receptor protein tyrosine kinase activity"/>
    <property type="evidence" value="ECO:0007669"/>
    <property type="project" value="UniProtKB-EC"/>
</dbReference>
<dbReference type="Pfam" id="PF07679">
    <property type="entry name" value="I-set"/>
    <property type="match status" value="2"/>
</dbReference>
<dbReference type="Gene3D" id="2.60.40.10">
    <property type="entry name" value="Immunoglobulins"/>
    <property type="match status" value="3"/>
</dbReference>
<dbReference type="Pfam" id="PF13927">
    <property type="entry name" value="Ig_3"/>
    <property type="match status" value="1"/>
</dbReference>
<keyword evidence="23" id="KW-1185">Reference proteome</keyword>
<dbReference type="InterPro" id="IPR050958">
    <property type="entry name" value="Cell_Adh-Cytoskel_Orgn"/>
</dbReference>
<dbReference type="AlphaFoldDB" id="A0AAV2RJ80"/>
<dbReference type="FunFam" id="2.60.40.10:FF:000593">
    <property type="entry name" value="Fibroblast growth factor receptor-like 1"/>
    <property type="match status" value="1"/>
</dbReference>
<dbReference type="SMART" id="SM00408">
    <property type="entry name" value="IGc2"/>
    <property type="match status" value="3"/>
</dbReference>
<keyword evidence="4" id="KW-0808">Transferase</keyword>
<dbReference type="EMBL" id="CAXKWB010024132">
    <property type="protein sequence ID" value="CAL4126059.1"/>
    <property type="molecule type" value="Genomic_DNA"/>
</dbReference>
<dbReference type="EC" id="2.7.10.1" evidence="2"/>
<evidence type="ECO:0000256" key="12">
    <source>
        <dbReference type="ARBA" id="ARBA00023136"/>
    </source>
</evidence>
<keyword evidence="11 19" id="KW-1133">Transmembrane helix</keyword>
<evidence type="ECO:0000256" key="11">
    <source>
        <dbReference type="ARBA" id="ARBA00022989"/>
    </source>
</evidence>
<dbReference type="PROSITE" id="PS50835">
    <property type="entry name" value="IG_LIKE"/>
    <property type="match status" value="3"/>
</dbReference>
<protein>
    <recommendedName>
        <fullName evidence="2">receptor protein-tyrosine kinase</fullName>
        <ecNumber evidence="2">2.7.10.1</ecNumber>
    </recommendedName>
</protein>
<evidence type="ECO:0000256" key="8">
    <source>
        <dbReference type="ARBA" id="ARBA00022741"/>
    </source>
</evidence>
<keyword evidence="10" id="KW-0067">ATP-binding</keyword>
<keyword evidence="7" id="KW-0677">Repeat</keyword>
<dbReference type="FunFam" id="2.60.40.10:FF:000020">
    <property type="entry name" value="Fibroblast growth factor receptor"/>
    <property type="match status" value="1"/>
</dbReference>
<comment type="caution">
    <text evidence="22">The sequence shown here is derived from an EMBL/GenBank/DDBJ whole genome shotgun (WGS) entry which is preliminary data.</text>
</comment>
<evidence type="ECO:0000313" key="22">
    <source>
        <dbReference type="EMBL" id="CAL4126059.1"/>
    </source>
</evidence>
<dbReference type="InterPro" id="IPR013098">
    <property type="entry name" value="Ig_I-set"/>
</dbReference>
<evidence type="ECO:0000256" key="10">
    <source>
        <dbReference type="ARBA" id="ARBA00022840"/>
    </source>
</evidence>
<evidence type="ECO:0000256" key="13">
    <source>
        <dbReference type="ARBA" id="ARBA00023137"/>
    </source>
</evidence>
<keyword evidence="17" id="KW-0393">Immunoglobulin domain</keyword>
<evidence type="ECO:0000313" key="23">
    <source>
        <dbReference type="Proteomes" id="UP001497623"/>
    </source>
</evidence>
<evidence type="ECO:0000256" key="17">
    <source>
        <dbReference type="ARBA" id="ARBA00023319"/>
    </source>
</evidence>
<feature type="domain" description="Ig-like" evidence="21">
    <location>
        <begin position="29"/>
        <end position="117"/>
    </location>
</feature>
<sequence length="543" mass="58980">MGGPPQHLLWAALLTIIVIVQPAAIKDAPRRTIQREAEQKRVNTEDDIKLNCPIEGTPEPYYEWTKDLEPLNEEGWERVRLVRGTLRIKQVQPQDQGTYICTAVNGFGKEKYTFRLMVIDRLGTSLSPSKSDGLAPEFTQLMPVPGSQLSKPAGHSLGFKCKASGDPEPIVTWYKDGLELLEGTLLDENRLSRHQLHLSNLSPRDTGTYTCAAVNHFGAATTNWTLNVIDLATPREPEFSPLEPSNTTVVIGETATMQCSGSSEVKPHIKWLRRIGEAPTSNGDVSMSQGLNNKSSVITFKGYKYVVLSATKVVTPGDGTFFTKLEVPDAQSDAEGVYVCTATNNFGFSYRQASLTVLPAKQEPSIMMVVIGLVGVGGLVLLVGIICAVRRHQSKPPPPIGPSESALLPPVPPSQTKMHPPPSLQQPRYMAQRTPSGPPSAHSVPHGRMVGPEGALLQYSGGVVHLPPSAATMAANGQPIIVYQDPAQSVYISTPQRPQTQGPPSGTPSARHTEYQYQDSGRPSTQGSTTGRQDYQYQHLDVI</sequence>
<comment type="subcellular location">
    <subcellularLocation>
        <location evidence="1">Membrane</location>
        <topology evidence="1">Single-pass membrane protein</topology>
    </subcellularLocation>
</comment>
<evidence type="ECO:0000256" key="2">
    <source>
        <dbReference type="ARBA" id="ARBA00011902"/>
    </source>
</evidence>
<evidence type="ECO:0000256" key="15">
    <source>
        <dbReference type="ARBA" id="ARBA00023170"/>
    </source>
</evidence>
<dbReference type="FunFam" id="2.60.40.10:FF:000016">
    <property type="entry name" value="Fibroblast growth factor receptor"/>
    <property type="match status" value="1"/>
</dbReference>
<evidence type="ECO:0000256" key="14">
    <source>
        <dbReference type="ARBA" id="ARBA00023157"/>
    </source>
</evidence>
<feature type="transmembrane region" description="Helical" evidence="19">
    <location>
        <begin position="366"/>
        <end position="389"/>
    </location>
</feature>
<name>A0AAV2RJ80_MEGNR</name>
<evidence type="ECO:0000256" key="16">
    <source>
        <dbReference type="ARBA" id="ARBA00023180"/>
    </source>
</evidence>
<dbReference type="PANTHER" id="PTHR45080">
    <property type="entry name" value="CONTACTIN 5"/>
    <property type="match status" value="1"/>
</dbReference>
<reference evidence="22 23" key="1">
    <citation type="submission" date="2024-05" db="EMBL/GenBank/DDBJ databases">
        <authorList>
            <person name="Wallberg A."/>
        </authorList>
    </citation>
    <scope>NUCLEOTIDE SEQUENCE [LARGE SCALE GENOMIC DNA]</scope>
</reference>
<evidence type="ECO:0000256" key="9">
    <source>
        <dbReference type="ARBA" id="ARBA00022777"/>
    </source>
</evidence>
<evidence type="ECO:0000256" key="19">
    <source>
        <dbReference type="SAM" id="Phobius"/>
    </source>
</evidence>
<dbReference type="InterPro" id="IPR036179">
    <property type="entry name" value="Ig-like_dom_sf"/>
</dbReference>
<feature type="compositionally biased region" description="Polar residues" evidence="18">
    <location>
        <begin position="493"/>
        <end position="536"/>
    </location>
</feature>
<keyword evidence="16" id="KW-0325">Glycoprotein</keyword>
<dbReference type="CDD" id="cd00096">
    <property type="entry name" value="Ig"/>
    <property type="match status" value="1"/>
</dbReference>
<evidence type="ECO:0000256" key="20">
    <source>
        <dbReference type="SAM" id="SignalP"/>
    </source>
</evidence>
<feature type="chain" id="PRO_5043438765" description="receptor protein-tyrosine kinase" evidence="20">
    <location>
        <begin position="23"/>
        <end position="543"/>
    </location>
</feature>
<evidence type="ECO:0000256" key="18">
    <source>
        <dbReference type="SAM" id="MobiDB-lite"/>
    </source>
</evidence>
<evidence type="ECO:0000259" key="21">
    <source>
        <dbReference type="PROSITE" id="PS50835"/>
    </source>
</evidence>
<organism evidence="22 23">
    <name type="scientific">Meganyctiphanes norvegica</name>
    <name type="common">Northern krill</name>
    <name type="synonym">Thysanopoda norvegica</name>
    <dbReference type="NCBI Taxonomy" id="48144"/>
    <lineage>
        <taxon>Eukaryota</taxon>
        <taxon>Metazoa</taxon>
        <taxon>Ecdysozoa</taxon>
        <taxon>Arthropoda</taxon>
        <taxon>Crustacea</taxon>
        <taxon>Multicrustacea</taxon>
        <taxon>Malacostraca</taxon>
        <taxon>Eumalacostraca</taxon>
        <taxon>Eucarida</taxon>
        <taxon>Euphausiacea</taxon>
        <taxon>Euphausiidae</taxon>
        <taxon>Meganyctiphanes</taxon>
    </lineage>
</organism>
<dbReference type="SUPFAM" id="SSF48726">
    <property type="entry name" value="Immunoglobulin"/>
    <property type="match status" value="3"/>
</dbReference>
<keyword evidence="6 20" id="KW-0732">Signal</keyword>
<evidence type="ECO:0000256" key="4">
    <source>
        <dbReference type="ARBA" id="ARBA00022679"/>
    </source>
</evidence>
<feature type="domain" description="Ig-like" evidence="21">
    <location>
        <begin position="136"/>
        <end position="227"/>
    </location>
</feature>
<keyword evidence="5 19" id="KW-0812">Transmembrane</keyword>
<feature type="compositionally biased region" description="Pro residues" evidence="18">
    <location>
        <begin position="409"/>
        <end position="424"/>
    </location>
</feature>
<feature type="domain" description="Ig-like" evidence="21">
    <location>
        <begin position="237"/>
        <end position="356"/>
    </location>
</feature>
<dbReference type="GO" id="GO:0007156">
    <property type="term" value="P:homophilic cell adhesion via plasma membrane adhesion molecules"/>
    <property type="evidence" value="ECO:0007669"/>
    <property type="project" value="TreeGrafter"/>
</dbReference>
<dbReference type="InterPro" id="IPR007110">
    <property type="entry name" value="Ig-like_dom"/>
</dbReference>
<evidence type="ECO:0000256" key="5">
    <source>
        <dbReference type="ARBA" id="ARBA00022692"/>
    </source>
</evidence>
<evidence type="ECO:0000256" key="7">
    <source>
        <dbReference type="ARBA" id="ARBA00022737"/>
    </source>
</evidence>
<dbReference type="PANTHER" id="PTHR45080:SF8">
    <property type="entry name" value="IG-LIKE DOMAIN-CONTAINING PROTEIN"/>
    <property type="match status" value="1"/>
</dbReference>
<accession>A0AAV2RJ80</accession>
<dbReference type="InterPro" id="IPR003599">
    <property type="entry name" value="Ig_sub"/>
</dbReference>
<keyword evidence="8" id="KW-0547">Nucleotide-binding</keyword>
<dbReference type="SMART" id="SM00409">
    <property type="entry name" value="IG"/>
    <property type="match status" value="3"/>
</dbReference>
<dbReference type="GO" id="GO:0005524">
    <property type="term" value="F:ATP binding"/>
    <property type="evidence" value="ECO:0007669"/>
    <property type="project" value="UniProtKB-KW"/>
</dbReference>
<dbReference type="GO" id="GO:0005886">
    <property type="term" value="C:plasma membrane"/>
    <property type="evidence" value="ECO:0007669"/>
    <property type="project" value="TreeGrafter"/>
</dbReference>
<keyword evidence="15" id="KW-0675">Receptor</keyword>
<keyword evidence="9" id="KW-0418">Kinase</keyword>
<feature type="region of interest" description="Disordered" evidence="18">
    <location>
        <begin position="394"/>
        <end position="452"/>
    </location>
</feature>
<keyword evidence="12 19" id="KW-0472">Membrane</keyword>
<keyword evidence="13" id="KW-0829">Tyrosine-protein kinase</keyword>
<proteinExistence type="predicted"/>
<evidence type="ECO:0000256" key="1">
    <source>
        <dbReference type="ARBA" id="ARBA00004167"/>
    </source>
</evidence>
<evidence type="ECO:0000256" key="3">
    <source>
        <dbReference type="ARBA" id="ARBA00022553"/>
    </source>
</evidence>
<dbReference type="InterPro" id="IPR003598">
    <property type="entry name" value="Ig_sub2"/>
</dbReference>
<keyword evidence="14" id="KW-1015">Disulfide bond</keyword>
<evidence type="ECO:0000256" key="6">
    <source>
        <dbReference type="ARBA" id="ARBA00022729"/>
    </source>
</evidence>
<dbReference type="InterPro" id="IPR013783">
    <property type="entry name" value="Ig-like_fold"/>
</dbReference>
<dbReference type="Proteomes" id="UP001497623">
    <property type="component" value="Unassembled WGS sequence"/>
</dbReference>
<gene>
    <name evidence="22" type="ORF">MNOR_LOCUS25362</name>
</gene>
<feature type="region of interest" description="Disordered" evidence="18">
    <location>
        <begin position="493"/>
        <end position="543"/>
    </location>
</feature>
<feature type="signal peptide" evidence="20">
    <location>
        <begin position="1"/>
        <end position="22"/>
    </location>
</feature>
<keyword evidence="3" id="KW-0597">Phosphoprotein</keyword>